<feature type="region of interest" description="Disordered" evidence="1">
    <location>
        <begin position="1"/>
        <end position="23"/>
    </location>
</feature>
<evidence type="ECO:0000256" key="1">
    <source>
        <dbReference type="SAM" id="MobiDB-lite"/>
    </source>
</evidence>
<gene>
    <name evidence="3" type="ORF">SCLAV_2144</name>
</gene>
<dbReference type="Pfam" id="PF04149">
    <property type="entry name" value="DUF397"/>
    <property type="match status" value="1"/>
</dbReference>
<organism evidence="3 4">
    <name type="scientific">Streptomyces clavuligerus</name>
    <dbReference type="NCBI Taxonomy" id="1901"/>
    <lineage>
        <taxon>Bacteria</taxon>
        <taxon>Bacillati</taxon>
        <taxon>Actinomycetota</taxon>
        <taxon>Actinomycetes</taxon>
        <taxon>Kitasatosporales</taxon>
        <taxon>Streptomycetaceae</taxon>
        <taxon>Streptomyces</taxon>
    </lineage>
</organism>
<proteinExistence type="predicted"/>
<feature type="domain" description="DUF397" evidence="2">
    <location>
        <begin position="9"/>
        <end position="60"/>
    </location>
</feature>
<sequence>MNRKDPHSAQWRKSSYSNGNGNCVEVRLTPGTVAARDSKVTRGPEVTVGGRTWSTFVRALQDAQFPGA</sequence>
<protein>
    <submittedName>
        <fullName evidence="3">DUF397 domain-containing protein</fullName>
    </submittedName>
</protein>
<feature type="compositionally biased region" description="Polar residues" evidence="1">
    <location>
        <begin position="11"/>
        <end position="21"/>
    </location>
</feature>
<dbReference type="RefSeq" id="WP_003956749.1">
    <property type="nucleotide sequence ID" value="NZ_CM000913.1"/>
</dbReference>
<dbReference type="EMBL" id="CM000913">
    <property type="protein sequence ID" value="EFG07217.1"/>
    <property type="molecule type" value="Genomic_DNA"/>
</dbReference>
<dbReference type="AlphaFoldDB" id="B5GXV6"/>
<evidence type="ECO:0000313" key="4">
    <source>
        <dbReference type="Proteomes" id="UP000002357"/>
    </source>
</evidence>
<accession>B5GXV6</accession>
<dbReference type="InterPro" id="IPR007278">
    <property type="entry name" value="DUF397"/>
</dbReference>
<reference evidence="3 4" key="1">
    <citation type="journal article" date="2010" name="Genome Biol. Evol.">
        <title>The sequence of a 1.8-mb bacterial linear plasmid reveals a rich evolutionary reservoir of secondary metabolic pathways.</title>
        <authorList>
            <person name="Medema M.H."/>
            <person name="Trefzer A."/>
            <person name="Kovalchuk A."/>
            <person name="van den Berg M."/>
            <person name="Mueller U."/>
            <person name="Heijne W."/>
            <person name="Wu L."/>
            <person name="Alam M.T."/>
            <person name="Ronning C.M."/>
            <person name="Nierman W.C."/>
            <person name="Bovenberg R.A.L."/>
            <person name="Breitling R."/>
            <person name="Takano E."/>
        </authorList>
    </citation>
    <scope>NUCLEOTIDE SEQUENCE [LARGE SCALE GENOMIC DNA]</scope>
    <source>
        <strain evidence="4">ATCC 27064 / DSM 738 / JCM 4710 / NBRC 13307 / NCIMB 12785 / NRRL 3585 / VKM Ac-602</strain>
    </source>
</reference>
<keyword evidence="4" id="KW-1185">Reference proteome</keyword>
<evidence type="ECO:0000259" key="2">
    <source>
        <dbReference type="Pfam" id="PF04149"/>
    </source>
</evidence>
<dbReference type="Proteomes" id="UP000002357">
    <property type="component" value="Chromosome"/>
</dbReference>
<name>B5GXV6_STRCL</name>
<evidence type="ECO:0000313" key="3">
    <source>
        <dbReference type="EMBL" id="EFG07217.1"/>
    </source>
</evidence>
<dbReference type="GeneID" id="93731267"/>
<dbReference type="OrthoDB" id="4323652at2"/>